<evidence type="ECO:0000256" key="2">
    <source>
        <dbReference type="ARBA" id="ARBA00023157"/>
    </source>
</evidence>
<evidence type="ECO:0000256" key="3">
    <source>
        <dbReference type="PROSITE-ProRule" id="PRU00076"/>
    </source>
</evidence>
<dbReference type="KEGG" id="aplc:110990026"/>
<dbReference type="PROSITE" id="PS50825">
    <property type="entry name" value="HYR"/>
    <property type="match status" value="5"/>
</dbReference>
<dbReference type="PROSITE" id="PS50026">
    <property type="entry name" value="EGF_3"/>
    <property type="match status" value="1"/>
</dbReference>
<evidence type="ECO:0000313" key="8">
    <source>
        <dbReference type="Proteomes" id="UP000694845"/>
    </source>
</evidence>
<dbReference type="SUPFAM" id="SSF49854">
    <property type="entry name" value="Spermadhesin, CUB domain"/>
    <property type="match status" value="1"/>
</dbReference>
<dbReference type="InterPro" id="IPR013783">
    <property type="entry name" value="Ig-like_fold"/>
</dbReference>
<dbReference type="PANTHER" id="PTHR24273:SF32">
    <property type="entry name" value="HYALIN"/>
    <property type="match status" value="1"/>
</dbReference>
<dbReference type="AlphaFoldDB" id="A0A8B7ZYK0"/>
<dbReference type="Pfam" id="PF02494">
    <property type="entry name" value="HYR"/>
    <property type="match status" value="5"/>
</dbReference>
<feature type="domain" description="HYR" evidence="7">
    <location>
        <begin position="433"/>
        <end position="518"/>
    </location>
</feature>
<feature type="domain" description="EGF-like" evidence="6">
    <location>
        <begin position="21"/>
        <end position="60"/>
    </location>
</feature>
<comment type="caution">
    <text evidence="3">Lacks conserved residue(s) required for the propagation of feature annotation.</text>
</comment>
<proteinExistence type="predicted"/>
<dbReference type="GeneID" id="110990026"/>
<dbReference type="InterPro" id="IPR000742">
    <property type="entry name" value="EGF"/>
</dbReference>
<dbReference type="InterPro" id="IPR035914">
    <property type="entry name" value="Sperma_CUB_dom_sf"/>
</dbReference>
<dbReference type="Gene3D" id="2.60.40.10">
    <property type="entry name" value="Immunoglobulins"/>
    <property type="match status" value="1"/>
</dbReference>
<keyword evidence="8" id="KW-1185">Reference proteome</keyword>
<dbReference type="Proteomes" id="UP000694845">
    <property type="component" value="Unplaced"/>
</dbReference>
<dbReference type="RefSeq" id="XP_022110489.1">
    <property type="nucleotide sequence ID" value="XM_022254797.1"/>
</dbReference>
<dbReference type="PROSITE" id="PS01180">
    <property type="entry name" value="CUB"/>
    <property type="match status" value="1"/>
</dbReference>
<evidence type="ECO:0000259" key="5">
    <source>
        <dbReference type="PROSITE" id="PS01180"/>
    </source>
</evidence>
<sequence length="612" mass="66358">MERLAVLIILVLGLARTSHGQISACNPNPCRDSANCFVRNSQEGYVCECNMPNQGGFDCTNQTQNQAVFTCYGSQCSTGSFMSVNYPSNYPDRYRALYLLYVPGASGFNFIFDTIFRIEADKDELYIGSGLVPPFSQFNGVNTSVEGVFFFEGHTPPMPFSVVNTDTVWMYFITDKNINFPGFRVSWQTVDTEAPVVSGCPGDFTRVTTVNQPLRVSWDPITATDASDFTVSASHSSGNFFPVGPTRVTFTFVDTGGLTTICSFVITVVLQDTSPPVISGCPTNMIRTTTNPLGVTVSWIPPTARDENTFTTQSTHTPGQLFPVATTEVRYTFTDVNGFFSVCTFSITVQLINRPPVISGCPSDRTLITNTFQGSAATTWVEPTATDDGPITVTRTHTPGQNFPVGRTEVIYTFTDSNNLASMCSFVVVVTFVDVTPPVVTGCPNSITETAPFGAGVDFPVTWIEPTANDNTGTVMLILRSRQPGDRFPIGQTTSVLYLYADNAGLQASCQFDVTVVRQEDNVPPVISCPANIRQEVTSGNAPGAIITWQAATATDNFGVVNVTLTSNPPRFPNTFFPFGIYLVTYTAIDAALNSVSCTFTVTVGKVSFTKF</sequence>
<feature type="domain" description="HYR" evidence="7">
    <location>
        <begin position="190"/>
        <end position="270"/>
    </location>
</feature>
<feature type="chain" id="PRO_5034123315" evidence="4">
    <location>
        <begin position="21"/>
        <end position="612"/>
    </location>
</feature>
<dbReference type="OrthoDB" id="5967416at2759"/>
<keyword evidence="3" id="KW-0245">EGF-like domain</keyword>
<accession>A0A8B7ZYK0</accession>
<gene>
    <name evidence="9" type="primary">LOC110990026</name>
</gene>
<protein>
    <submittedName>
        <fullName evidence="9">Hyalin-like</fullName>
    </submittedName>
</protein>
<keyword evidence="1" id="KW-0677">Repeat</keyword>
<feature type="domain" description="HYR" evidence="7">
    <location>
        <begin position="271"/>
        <end position="351"/>
    </location>
</feature>
<feature type="disulfide bond" evidence="3">
    <location>
        <begin position="30"/>
        <end position="47"/>
    </location>
</feature>
<organism evidence="8 9">
    <name type="scientific">Acanthaster planci</name>
    <name type="common">Crown-of-thorns starfish</name>
    <dbReference type="NCBI Taxonomy" id="133434"/>
    <lineage>
        <taxon>Eukaryota</taxon>
        <taxon>Metazoa</taxon>
        <taxon>Echinodermata</taxon>
        <taxon>Eleutherozoa</taxon>
        <taxon>Asterozoa</taxon>
        <taxon>Asteroidea</taxon>
        <taxon>Valvatacea</taxon>
        <taxon>Valvatida</taxon>
        <taxon>Acanthasteridae</taxon>
        <taxon>Acanthaster</taxon>
    </lineage>
</organism>
<dbReference type="PANTHER" id="PTHR24273">
    <property type="entry name" value="FI04643P-RELATED"/>
    <property type="match status" value="1"/>
</dbReference>
<evidence type="ECO:0000256" key="4">
    <source>
        <dbReference type="SAM" id="SignalP"/>
    </source>
</evidence>
<evidence type="ECO:0000259" key="7">
    <source>
        <dbReference type="PROSITE" id="PS50825"/>
    </source>
</evidence>
<dbReference type="Gene3D" id="2.60.120.290">
    <property type="entry name" value="Spermadhesin, CUB domain"/>
    <property type="match status" value="1"/>
</dbReference>
<feature type="domain" description="HYR" evidence="7">
    <location>
        <begin position="352"/>
        <end position="432"/>
    </location>
</feature>
<evidence type="ECO:0000259" key="6">
    <source>
        <dbReference type="PROSITE" id="PS50026"/>
    </source>
</evidence>
<reference evidence="9" key="1">
    <citation type="submission" date="2025-08" db="UniProtKB">
        <authorList>
            <consortium name="RefSeq"/>
        </authorList>
    </citation>
    <scope>IDENTIFICATION</scope>
</reference>
<dbReference type="InterPro" id="IPR000859">
    <property type="entry name" value="CUB_dom"/>
</dbReference>
<dbReference type="OMA" id="CRDSANC"/>
<dbReference type="InterPro" id="IPR003410">
    <property type="entry name" value="HYR_dom"/>
</dbReference>
<keyword evidence="4" id="KW-0732">Signal</keyword>
<evidence type="ECO:0000256" key="1">
    <source>
        <dbReference type="ARBA" id="ARBA00022737"/>
    </source>
</evidence>
<name>A0A8B7ZYK0_ACAPL</name>
<feature type="domain" description="CUB" evidence="5">
    <location>
        <begin position="59"/>
        <end position="190"/>
    </location>
</feature>
<feature type="domain" description="HYR" evidence="7">
    <location>
        <begin position="520"/>
        <end position="606"/>
    </location>
</feature>
<dbReference type="Pfam" id="PF00431">
    <property type="entry name" value="CUB"/>
    <property type="match status" value="1"/>
</dbReference>
<keyword evidence="2 3" id="KW-1015">Disulfide bond</keyword>
<evidence type="ECO:0000313" key="9">
    <source>
        <dbReference type="RefSeq" id="XP_022110489.1"/>
    </source>
</evidence>
<feature type="signal peptide" evidence="4">
    <location>
        <begin position="1"/>
        <end position="20"/>
    </location>
</feature>